<dbReference type="EMBL" id="JAGDEL010000030">
    <property type="protein sequence ID" value="MBO1515052.1"/>
    <property type="molecule type" value="Genomic_DNA"/>
</dbReference>
<accession>A0ABS3N9Y9</accession>
<sequence>MANREVFSVEGIGAMISELDKIEREVDQKIDRVLIKLAQKVITDAKKLAPLDSGDLEAALIVGEVRNMLKSKFIDFGTSPEVDDYAMVQHEGFRKTKTGKVVYMSPGPKTDSKGAYKGYMPGKKYLENAIKINEKLIIEELTAALRF</sequence>
<name>A0ABS3N9Y9_9BACI</name>
<dbReference type="Proteomes" id="UP000663981">
    <property type="component" value="Unassembled WGS sequence"/>
</dbReference>
<comment type="caution">
    <text evidence="1">The sequence shown here is derived from an EMBL/GenBank/DDBJ whole genome shotgun (WGS) entry which is preliminary data.</text>
</comment>
<reference evidence="1 2" key="1">
    <citation type="submission" date="2021-03" db="EMBL/GenBank/DDBJ databases">
        <title>Whole genome sequence of Metabacillus bambusae BG109.</title>
        <authorList>
            <person name="Jeong J.W."/>
        </authorList>
    </citation>
    <scope>NUCLEOTIDE SEQUENCE [LARGE SCALE GENOMIC DNA]</scope>
    <source>
        <strain evidence="1 2">BG109</strain>
    </source>
</reference>
<evidence type="ECO:0000313" key="2">
    <source>
        <dbReference type="Proteomes" id="UP000663981"/>
    </source>
</evidence>
<dbReference type="RefSeq" id="WP_207981944.1">
    <property type="nucleotide sequence ID" value="NZ_JAGDEL010000030.1"/>
</dbReference>
<gene>
    <name evidence="1" type="ORF">I7822_25845</name>
</gene>
<dbReference type="InterPro" id="IPR010064">
    <property type="entry name" value="HK97-gp10_tail"/>
</dbReference>
<keyword evidence="2" id="KW-1185">Reference proteome</keyword>
<protein>
    <submittedName>
        <fullName evidence="1">HK97 gp10 family phage protein</fullName>
    </submittedName>
</protein>
<organism evidence="1 2">
    <name type="scientific">Metabacillus bambusae</name>
    <dbReference type="NCBI Taxonomy" id="2795218"/>
    <lineage>
        <taxon>Bacteria</taxon>
        <taxon>Bacillati</taxon>
        <taxon>Bacillota</taxon>
        <taxon>Bacilli</taxon>
        <taxon>Bacillales</taxon>
        <taxon>Bacillaceae</taxon>
        <taxon>Metabacillus</taxon>
    </lineage>
</organism>
<proteinExistence type="predicted"/>
<dbReference type="Pfam" id="PF04883">
    <property type="entry name" value="HK97-gp10_like"/>
    <property type="match status" value="1"/>
</dbReference>
<evidence type="ECO:0000313" key="1">
    <source>
        <dbReference type="EMBL" id="MBO1515052.1"/>
    </source>
</evidence>